<dbReference type="InterPro" id="IPR011127">
    <property type="entry name" value="Dala_Dala_lig_N"/>
</dbReference>
<protein>
    <submittedName>
        <fullName evidence="2">Protein containing D-alanine--D-alanine ligase</fullName>
        <ecNumber evidence="2">6.3.2.-</ecNumber>
    </submittedName>
</protein>
<dbReference type="InterPro" id="IPR000291">
    <property type="entry name" value="D-Ala_lig_Van_CS"/>
</dbReference>
<feature type="domain" description="D-alanine--D-alanine ligase N-terminal" evidence="1">
    <location>
        <begin position="2"/>
        <end position="29"/>
    </location>
</feature>
<evidence type="ECO:0000259" key="1">
    <source>
        <dbReference type="Pfam" id="PF01820"/>
    </source>
</evidence>
<keyword evidence="2" id="KW-0436">Ligase</keyword>
<dbReference type="Pfam" id="PF01820">
    <property type="entry name" value="Dala_Dala_lig_N"/>
    <property type="match status" value="1"/>
</dbReference>
<dbReference type="AlphaFoldDB" id="K1SKJ4"/>
<evidence type="ECO:0000313" key="2">
    <source>
        <dbReference type="EMBL" id="EKC58098.1"/>
    </source>
</evidence>
<gene>
    <name evidence="2" type="ORF">OBE_10183</name>
</gene>
<dbReference type="GO" id="GO:0016874">
    <property type="term" value="F:ligase activity"/>
    <property type="evidence" value="ECO:0007669"/>
    <property type="project" value="UniProtKB-KW"/>
</dbReference>
<accession>K1SKJ4</accession>
<dbReference type="InterPro" id="IPR016185">
    <property type="entry name" value="PreATP-grasp_dom_sf"/>
</dbReference>
<dbReference type="PROSITE" id="PS00843">
    <property type="entry name" value="DALA_DALA_LIGASE_1"/>
    <property type="match status" value="1"/>
</dbReference>
<feature type="non-terminal residue" evidence="2">
    <location>
        <position position="1"/>
    </location>
</feature>
<comment type="caution">
    <text evidence="2">The sequence shown here is derived from an EMBL/GenBank/DDBJ whole genome shotgun (WGS) entry which is preliminary data.</text>
</comment>
<dbReference type="SUPFAM" id="SSF52440">
    <property type="entry name" value="PreATP-grasp domain"/>
    <property type="match status" value="1"/>
</dbReference>
<sequence>AVFPVLHGKYGEDGRVQGLCKLAGLPVIGNDFAAAALCNDRRIMDLVLSDSNIKVIENVTLHRSEMNDMTAAIKR</sequence>
<name>K1SKJ4_9ZZZZ</name>
<organism evidence="2">
    <name type="scientific">human gut metagenome</name>
    <dbReference type="NCBI Taxonomy" id="408170"/>
    <lineage>
        <taxon>unclassified sequences</taxon>
        <taxon>metagenomes</taxon>
        <taxon>organismal metagenomes</taxon>
    </lineage>
</organism>
<reference evidence="2" key="1">
    <citation type="journal article" date="2013" name="Environ. Microbiol.">
        <title>Microbiota from the distal guts of lean and obese adolescents exhibit partial functional redundancy besides clear differences in community structure.</title>
        <authorList>
            <person name="Ferrer M."/>
            <person name="Ruiz A."/>
            <person name="Lanza F."/>
            <person name="Haange S.B."/>
            <person name="Oberbach A."/>
            <person name="Till H."/>
            <person name="Bargiela R."/>
            <person name="Campoy C."/>
            <person name="Segura M.T."/>
            <person name="Richter M."/>
            <person name="von Bergen M."/>
            <person name="Seifert J."/>
            <person name="Suarez A."/>
        </authorList>
    </citation>
    <scope>NUCLEOTIDE SEQUENCE</scope>
</reference>
<dbReference type="Gene3D" id="3.40.50.20">
    <property type="match status" value="1"/>
</dbReference>
<proteinExistence type="predicted"/>
<dbReference type="EMBL" id="AJWZ01007019">
    <property type="protein sequence ID" value="EKC58098.1"/>
    <property type="molecule type" value="Genomic_DNA"/>
</dbReference>
<dbReference type="EC" id="6.3.2.-" evidence="2"/>